<evidence type="ECO:0000256" key="1">
    <source>
        <dbReference type="ARBA" id="ARBA00004141"/>
    </source>
</evidence>
<evidence type="ECO:0000256" key="3">
    <source>
        <dbReference type="ARBA" id="ARBA00022692"/>
    </source>
</evidence>
<comment type="similarity">
    <text evidence="2">Belongs to the CorA metal ion transporter (MIT) (TC 1.A.35) family.</text>
</comment>
<dbReference type="InterPro" id="IPR002523">
    <property type="entry name" value="MgTranspt_CorA/ZnTranspt_ZntB"/>
</dbReference>
<dbReference type="Gene3D" id="1.20.58.340">
    <property type="entry name" value="Magnesium transport protein CorA, transmembrane region"/>
    <property type="match status" value="1"/>
</dbReference>
<dbReference type="InterPro" id="IPR050829">
    <property type="entry name" value="CorA_MIT"/>
</dbReference>
<keyword evidence="5 6" id="KW-0472">Membrane</keyword>
<comment type="subcellular location">
    <subcellularLocation>
        <location evidence="1">Membrane</location>
        <topology evidence="1">Multi-pass membrane protein</topology>
    </subcellularLocation>
</comment>
<name>A0ABS5Q837_9PROT</name>
<reference evidence="7 8" key="1">
    <citation type="submission" date="2021-05" db="EMBL/GenBank/DDBJ databases">
        <title>Roseococcus sp. XZZS9, whole genome shotgun sequencing project.</title>
        <authorList>
            <person name="Zhao G."/>
            <person name="Shen L."/>
        </authorList>
    </citation>
    <scope>NUCLEOTIDE SEQUENCE [LARGE SCALE GENOMIC DNA]</scope>
    <source>
        <strain evidence="7 8">XZZS9</strain>
    </source>
</reference>
<dbReference type="EMBL" id="JAHCDA010000001">
    <property type="protein sequence ID" value="MBS7809806.1"/>
    <property type="molecule type" value="Genomic_DNA"/>
</dbReference>
<proteinExistence type="inferred from homology"/>
<comment type="caution">
    <text evidence="7">The sequence shown here is derived from an EMBL/GenBank/DDBJ whole genome shotgun (WGS) entry which is preliminary data.</text>
</comment>
<keyword evidence="4 6" id="KW-1133">Transmembrane helix</keyword>
<sequence>MLTTYTVENGHLAMREGVREPEALRKAVWVDLMQPSRDEEAAVQDALHVEIPTREEMQEIESSSRLYREGDTLVLTANFLYGVETGEFSSTPISFVLTGNSLVTVRYATPKAFPVFAARCAKSPGLLTGGDAVMLHLFEQIVDRLADILERIGADMDRASQGAFRRGKPGEVTLGERDLKEALLTLGQVGEVTTRASETLLGLNRILTFVGAEKAMAIRKENQGAIKTLVRDVRSLVEHANFLNNKATFLLDAVLGIINVEQTNIIKTFTVVSVALMPPTLIASIYGMNFAHMPELNSTFGYPIALALMIASAVVPVWYFKRKGWL</sequence>
<evidence type="ECO:0000256" key="2">
    <source>
        <dbReference type="ARBA" id="ARBA00009765"/>
    </source>
</evidence>
<dbReference type="Pfam" id="PF01544">
    <property type="entry name" value="CorA"/>
    <property type="match status" value="1"/>
</dbReference>
<dbReference type="SUPFAM" id="SSF143865">
    <property type="entry name" value="CorA soluble domain-like"/>
    <property type="match status" value="1"/>
</dbReference>
<protein>
    <submittedName>
        <fullName evidence="7">Magnesium transporter CorA family protein</fullName>
    </submittedName>
</protein>
<dbReference type="PANTHER" id="PTHR47685:SF1">
    <property type="entry name" value="MAGNESIUM TRANSPORT PROTEIN CORA"/>
    <property type="match status" value="1"/>
</dbReference>
<dbReference type="Proteomes" id="UP000766336">
    <property type="component" value="Unassembled WGS sequence"/>
</dbReference>
<feature type="transmembrane region" description="Helical" evidence="6">
    <location>
        <begin position="300"/>
        <end position="320"/>
    </location>
</feature>
<dbReference type="CDD" id="cd12837">
    <property type="entry name" value="EcCorA-like_u1"/>
    <property type="match status" value="1"/>
</dbReference>
<dbReference type="InterPro" id="IPR045861">
    <property type="entry name" value="CorA_cytoplasmic_dom"/>
</dbReference>
<dbReference type="RefSeq" id="WP_213668470.1">
    <property type="nucleotide sequence ID" value="NZ_JAHCDA010000001.1"/>
</dbReference>
<feature type="transmembrane region" description="Helical" evidence="6">
    <location>
        <begin position="269"/>
        <end position="288"/>
    </location>
</feature>
<accession>A0ABS5Q837</accession>
<keyword evidence="8" id="KW-1185">Reference proteome</keyword>
<keyword evidence="3 6" id="KW-0812">Transmembrane</keyword>
<evidence type="ECO:0000256" key="4">
    <source>
        <dbReference type="ARBA" id="ARBA00022989"/>
    </source>
</evidence>
<evidence type="ECO:0000313" key="7">
    <source>
        <dbReference type="EMBL" id="MBS7809806.1"/>
    </source>
</evidence>
<evidence type="ECO:0000256" key="5">
    <source>
        <dbReference type="ARBA" id="ARBA00023136"/>
    </source>
</evidence>
<dbReference type="PANTHER" id="PTHR47685">
    <property type="entry name" value="MAGNESIUM TRANSPORT PROTEIN CORA"/>
    <property type="match status" value="1"/>
</dbReference>
<evidence type="ECO:0000256" key="6">
    <source>
        <dbReference type="SAM" id="Phobius"/>
    </source>
</evidence>
<gene>
    <name evidence="7" type="ORF">KHU32_02580</name>
</gene>
<organism evidence="7 8">
    <name type="scientific">Roseococcus pinisoli</name>
    <dbReference type="NCBI Taxonomy" id="2835040"/>
    <lineage>
        <taxon>Bacteria</taxon>
        <taxon>Pseudomonadati</taxon>
        <taxon>Pseudomonadota</taxon>
        <taxon>Alphaproteobacteria</taxon>
        <taxon>Acetobacterales</taxon>
        <taxon>Roseomonadaceae</taxon>
        <taxon>Roseococcus</taxon>
    </lineage>
</organism>
<evidence type="ECO:0000313" key="8">
    <source>
        <dbReference type="Proteomes" id="UP000766336"/>
    </source>
</evidence>
<dbReference type="SUPFAM" id="SSF144083">
    <property type="entry name" value="Magnesium transport protein CorA, transmembrane region"/>
    <property type="match status" value="1"/>
</dbReference>
<dbReference type="Gene3D" id="3.30.460.20">
    <property type="entry name" value="CorA soluble domain-like"/>
    <property type="match status" value="1"/>
</dbReference>
<dbReference type="InterPro" id="IPR045863">
    <property type="entry name" value="CorA_TM1_TM2"/>
</dbReference>